<evidence type="ECO:0000313" key="2">
    <source>
        <dbReference type="EMBL" id="MDR5691559.1"/>
    </source>
</evidence>
<keyword evidence="1" id="KW-0472">Membrane</keyword>
<organism evidence="2 3">
    <name type="scientific">Agromyces indicus</name>
    <dbReference type="NCBI Taxonomy" id="758919"/>
    <lineage>
        <taxon>Bacteria</taxon>
        <taxon>Bacillati</taxon>
        <taxon>Actinomycetota</taxon>
        <taxon>Actinomycetes</taxon>
        <taxon>Micrococcales</taxon>
        <taxon>Microbacteriaceae</taxon>
        <taxon>Agromyces</taxon>
    </lineage>
</organism>
<keyword evidence="1" id="KW-0812">Transmembrane</keyword>
<dbReference type="EMBL" id="JAVKGS010000001">
    <property type="protein sequence ID" value="MDR5691559.1"/>
    <property type="molecule type" value="Genomic_DNA"/>
</dbReference>
<feature type="transmembrane region" description="Helical" evidence="1">
    <location>
        <begin position="72"/>
        <end position="96"/>
    </location>
</feature>
<name>A0ABU1FIH5_9MICO</name>
<gene>
    <name evidence="2" type="ORF">RH861_05715</name>
</gene>
<proteinExistence type="predicted"/>
<evidence type="ECO:0008006" key="4">
    <source>
        <dbReference type="Google" id="ProtNLM"/>
    </source>
</evidence>
<feature type="transmembrane region" description="Helical" evidence="1">
    <location>
        <begin position="135"/>
        <end position="159"/>
    </location>
</feature>
<evidence type="ECO:0000256" key="1">
    <source>
        <dbReference type="SAM" id="Phobius"/>
    </source>
</evidence>
<keyword evidence="1" id="KW-1133">Transmembrane helix</keyword>
<feature type="transmembrane region" description="Helical" evidence="1">
    <location>
        <begin position="12"/>
        <end position="35"/>
    </location>
</feature>
<reference evidence="3" key="1">
    <citation type="submission" date="2023-07" db="EMBL/GenBank/DDBJ databases">
        <title>Description of three actinobacteria isolated from air of manufacturing shop in a pharmaceutical factory.</title>
        <authorList>
            <person name="Zhang D.-F."/>
        </authorList>
    </citation>
    <scope>NUCLEOTIDE SEQUENCE [LARGE SCALE GENOMIC DNA]</scope>
    <source>
        <strain evidence="3">CCTCC AB 2011122</strain>
    </source>
</reference>
<sequence>MAEALEGWTDFNVAMVGAAAALAGLLIVAMSVNISAIMSSPELTARAGASIAGLALAIVASAVGLMPGGSTAVYAIAVLAAAAGAGAFQVAAIRAIRRSGRDSVGERIVRGAIGMVAVAAFAIGAVLVLTGPIGVGLAVIGFGAVIAVIASILMAWVVLVEVLR</sequence>
<feature type="transmembrane region" description="Helical" evidence="1">
    <location>
        <begin position="108"/>
        <end position="129"/>
    </location>
</feature>
<dbReference type="RefSeq" id="WP_310520165.1">
    <property type="nucleotide sequence ID" value="NZ_BAABBS010000003.1"/>
</dbReference>
<feature type="transmembrane region" description="Helical" evidence="1">
    <location>
        <begin position="47"/>
        <end position="66"/>
    </location>
</feature>
<keyword evidence="3" id="KW-1185">Reference proteome</keyword>
<dbReference type="Proteomes" id="UP001260072">
    <property type="component" value="Unassembled WGS sequence"/>
</dbReference>
<protein>
    <recommendedName>
        <fullName evidence="4">Modulator of FtsH protease</fullName>
    </recommendedName>
</protein>
<accession>A0ABU1FIH5</accession>
<comment type="caution">
    <text evidence="2">The sequence shown here is derived from an EMBL/GenBank/DDBJ whole genome shotgun (WGS) entry which is preliminary data.</text>
</comment>
<evidence type="ECO:0000313" key="3">
    <source>
        <dbReference type="Proteomes" id="UP001260072"/>
    </source>
</evidence>